<reference evidence="2 3" key="1">
    <citation type="submission" date="2014-05" db="EMBL/GenBank/DDBJ databases">
        <title>Whole genome shotgun sequence of Rhizobium rhizogenes NBRC 13257.</title>
        <authorList>
            <person name="Katano-Makiyama Y."/>
            <person name="Hosoyama A."/>
            <person name="Hashimoto M."/>
            <person name="Hosoyama Y."/>
            <person name="Noguchi M."/>
            <person name="Tsuchikane K."/>
            <person name="Kimura A."/>
            <person name="Ohji S."/>
            <person name="Ichikawa N."/>
            <person name="Yamazoe A."/>
            <person name="Fujita N."/>
        </authorList>
    </citation>
    <scope>NUCLEOTIDE SEQUENCE [LARGE SCALE GENOMIC DNA]</scope>
    <source>
        <strain evidence="2 3">NBRC 13257</strain>
    </source>
</reference>
<organism evidence="2 3">
    <name type="scientific">Rhizobium rhizogenes NBRC 13257</name>
    <dbReference type="NCBI Taxonomy" id="1220581"/>
    <lineage>
        <taxon>Bacteria</taxon>
        <taxon>Pseudomonadati</taxon>
        <taxon>Pseudomonadota</taxon>
        <taxon>Alphaproteobacteria</taxon>
        <taxon>Hyphomicrobiales</taxon>
        <taxon>Rhizobiaceae</taxon>
        <taxon>Rhizobium/Agrobacterium group</taxon>
        <taxon>Rhizobium</taxon>
    </lineage>
</organism>
<accession>A0AA87QDX8</accession>
<dbReference type="EMBL" id="BAYX01000012">
    <property type="protein sequence ID" value="GAJ95602.1"/>
    <property type="molecule type" value="Genomic_DNA"/>
</dbReference>
<feature type="region of interest" description="Disordered" evidence="1">
    <location>
        <begin position="12"/>
        <end position="34"/>
    </location>
</feature>
<dbReference type="AlphaFoldDB" id="A0AA87QDX8"/>
<evidence type="ECO:0000313" key="3">
    <source>
        <dbReference type="Proteomes" id="UP000026941"/>
    </source>
</evidence>
<dbReference type="Proteomes" id="UP000026941">
    <property type="component" value="Unassembled WGS sequence"/>
</dbReference>
<proteinExistence type="predicted"/>
<protein>
    <submittedName>
        <fullName evidence="2">Uncharacterized protein</fullName>
    </submittedName>
</protein>
<evidence type="ECO:0000313" key="2">
    <source>
        <dbReference type="EMBL" id="GAJ95602.1"/>
    </source>
</evidence>
<gene>
    <name evidence="2" type="ORF">RRH01S_12_01590</name>
</gene>
<name>A0AA87QDX8_RHIRH</name>
<sequence length="108" mass="12221">MPKEYYAQAQLRSLGKRQHAEHERKSAAGVDRTPPSLVADQAQLVSKALGRRPRGNVKVASSANAREVYLLEWKYFAAWYQRSNLNPIPPSFNCMCNQTKQYIVGGVR</sequence>
<evidence type="ECO:0000256" key="1">
    <source>
        <dbReference type="SAM" id="MobiDB-lite"/>
    </source>
</evidence>
<comment type="caution">
    <text evidence="2">The sequence shown here is derived from an EMBL/GenBank/DDBJ whole genome shotgun (WGS) entry which is preliminary data.</text>
</comment>